<organism evidence="2 3">
    <name type="scientific">Candidatus Nitrobium versatile</name>
    <dbReference type="NCBI Taxonomy" id="2884831"/>
    <lineage>
        <taxon>Bacteria</taxon>
        <taxon>Pseudomonadati</taxon>
        <taxon>Nitrospirota</taxon>
        <taxon>Nitrospiria</taxon>
        <taxon>Nitrospirales</taxon>
        <taxon>Nitrospiraceae</taxon>
        <taxon>Candidatus Nitrobium</taxon>
    </lineage>
</organism>
<gene>
    <name evidence="2" type="ORF">K8I29_13740</name>
</gene>
<proteinExistence type="predicted"/>
<dbReference type="Proteomes" id="UP000705867">
    <property type="component" value="Unassembled WGS sequence"/>
</dbReference>
<accession>A0A953JCV8</accession>
<feature type="domain" description="DUF2007" evidence="1">
    <location>
        <begin position="5"/>
        <end position="68"/>
    </location>
</feature>
<dbReference type="InterPro" id="IPR018551">
    <property type="entry name" value="DUF2007"/>
</dbReference>
<evidence type="ECO:0000259" key="1">
    <source>
        <dbReference type="Pfam" id="PF09413"/>
    </source>
</evidence>
<protein>
    <submittedName>
        <fullName evidence="2">DUF2007 domain-containing protein</fullName>
    </submittedName>
</protein>
<evidence type="ECO:0000313" key="2">
    <source>
        <dbReference type="EMBL" id="MBZ0157259.1"/>
    </source>
</evidence>
<dbReference type="Pfam" id="PF09413">
    <property type="entry name" value="DUF2007"/>
    <property type="match status" value="1"/>
</dbReference>
<dbReference type="InterPro" id="IPR011322">
    <property type="entry name" value="N-reg_PII-like_a/b"/>
</dbReference>
<sequence length="73" mass="8211">MSEEWVELLVTYDPLEAEMIKDLLESGDIPVVLRSSKVSPYPVNVGKIGEIRILVRKEDRDTAEEVIRGSAPE</sequence>
<dbReference type="AlphaFoldDB" id="A0A953JCV8"/>
<dbReference type="EMBL" id="JAIOIV010000108">
    <property type="protein sequence ID" value="MBZ0157259.1"/>
    <property type="molecule type" value="Genomic_DNA"/>
</dbReference>
<dbReference type="Gene3D" id="3.30.70.790">
    <property type="entry name" value="UreE, C-terminal domain"/>
    <property type="match status" value="1"/>
</dbReference>
<comment type="caution">
    <text evidence="2">The sequence shown here is derived from an EMBL/GenBank/DDBJ whole genome shotgun (WGS) entry which is preliminary data.</text>
</comment>
<reference evidence="2" key="1">
    <citation type="journal article" date="2021" name="bioRxiv">
        <title>Unraveling nitrogen, sulfur and carbon metabolic pathways and microbial community transcriptional responses to substrate deprivation and toxicity stresses in a bioreactor mimicking anoxic brackish coastal sediment conditions.</title>
        <authorList>
            <person name="Martins P.D."/>
            <person name="Echeveste M.J."/>
            <person name="Arshad A."/>
            <person name="Kurth J."/>
            <person name="Ouboter H."/>
            <person name="Jetten M.S.M."/>
            <person name="Welte C.U."/>
        </authorList>
    </citation>
    <scope>NUCLEOTIDE SEQUENCE</scope>
    <source>
        <strain evidence="2">MAG_39</strain>
    </source>
</reference>
<name>A0A953JCV8_9BACT</name>
<reference evidence="2" key="2">
    <citation type="submission" date="2021-08" db="EMBL/GenBank/DDBJ databases">
        <authorList>
            <person name="Dalcin Martins P."/>
        </authorList>
    </citation>
    <scope>NUCLEOTIDE SEQUENCE</scope>
    <source>
        <strain evidence="2">MAG_39</strain>
    </source>
</reference>
<evidence type="ECO:0000313" key="3">
    <source>
        <dbReference type="Proteomes" id="UP000705867"/>
    </source>
</evidence>
<dbReference type="SUPFAM" id="SSF54913">
    <property type="entry name" value="GlnB-like"/>
    <property type="match status" value="1"/>
</dbReference>